<accession>A0AAW2ZKI3</accession>
<name>A0AAW2ZKI3_9EUKA</name>
<feature type="transmembrane region" description="Helical" evidence="2">
    <location>
        <begin position="84"/>
        <end position="103"/>
    </location>
</feature>
<keyword evidence="4" id="KW-1185">Reference proteome</keyword>
<keyword evidence="2" id="KW-0812">Transmembrane</keyword>
<proteinExistence type="predicted"/>
<feature type="region of interest" description="Disordered" evidence="1">
    <location>
        <begin position="1"/>
        <end position="37"/>
    </location>
</feature>
<dbReference type="EMBL" id="JAOPGA020001616">
    <property type="protein sequence ID" value="KAL0489909.1"/>
    <property type="molecule type" value="Genomic_DNA"/>
</dbReference>
<keyword evidence="2" id="KW-1133">Transmembrane helix</keyword>
<evidence type="ECO:0000256" key="1">
    <source>
        <dbReference type="SAM" id="MobiDB-lite"/>
    </source>
</evidence>
<evidence type="ECO:0000313" key="3">
    <source>
        <dbReference type="EMBL" id="KAL0489909.1"/>
    </source>
</evidence>
<protein>
    <submittedName>
        <fullName evidence="3">Uncharacterized protein</fullName>
    </submittedName>
</protein>
<evidence type="ECO:0000256" key="2">
    <source>
        <dbReference type="SAM" id="Phobius"/>
    </source>
</evidence>
<dbReference type="Proteomes" id="UP001431209">
    <property type="component" value="Unassembled WGS sequence"/>
</dbReference>
<dbReference type="AlphaFoldDB" id="A0AAW2ZKI3"/>
<feature type="compositionally biased region" description="Basic and acidic residues" evidence="1">
    <location>
        <begin position="7"/>
        <end position="16"/>
    </location>
</feature>
<feature type="compositionally biased region" description="Basic and acidic residues" evidence="1">
    <location>
        <begin position="25"/>
        <end position="37"/>
    </location>
</feature>
<keyword evidence="2" id="KW-0472">Membrane</keyword>
<comment type="caution">
    <text evidence="3">The sequence shown here is derived from an EMBL/GenBank/DDBJ whole genome shotgun (WGS) entry which is preliminary data.</text>
</comment>
<reference evidence="3 4" key="1">
    <citation type="submission" date="2024-03" db="EMBL/GenBank/DDBJ databases">
        <title>The Acrasis kona genome and developmental transcriptomes reveal deep origins of eukaryotic multicellular pathways.</title>
        <authorList>
            <person name="Sheikh S."/>
            <person name="Fu C.-J."/>
            <person name="Brown M.W."/>
            <person name="Baldauf S.L."/>
        </authorList>
    </citation>
    <scope>NUCLEOTIDE SEQUENCE [LARGE SCALE GENOMIC DNA]</scope>
    <source>
        <strain evidence="3 4">ATCC MYA-3509</strain>
    </source>
</reference>
<evidence type="ECO:0000313" key="4">
    <source>
        <dbReference type="Proteomes" id="UP001431209"/>
    </source>
</evidence>
<sequence length="117" mass="13450">MTTTDDSVERRLKRGNDTTQPEQNPETKRLNDKKNEQRFEDEKQRMFNNVMALLLLGFLFPPLWGMSFYVSKNSGGQAKLLGRISLSLLIAACFLVLMILYIVSSIKQKSEHLDALR</sequence>
<feature type="transmembrane region" description="Helical" evidence="2">
    <location>
        <begin position="46"/>
        <end position="64"/>
    </location>
</feature>
<gene>
    <name evidence="3" type="ORF">AKO1_005441</name>
</gene>
<organism evidence="3 4">
    <name type="scientific">Acrasis kona</name>
    <dbReference type="NCBI Taxonomy" id="1008807"/>
    <lineage>
        <taxon>Eukaryota</taxon>
        <taxon>Discoba</taxon>
        <taxon>Heterolobosea</taxon>
        <taxon>Tetramitia</taxon>
        <taxon>Eutetramitia</taxon>
        <taxon>Acrasidae</taxon>
        <taxon>Acrasis</taxon>
    </lineage>
</organism>